<feature type="transmembrane region" description="Helical" evidence="9">
    <location>
        <begin position="231"/>
        <end position="252"/>
    </location>
</feature>
<evidence type="ECO:0000256" key="7">
    <source>
        <dbReference type="ARBA" id="ARBA00038324"/>
    </source>
</evidence>
<comment type="subcellular location">
    <subcellularLocation>
        <location evidence="1">Endoplasmic reticulum membrane</location>
        <topology evidence="1">Multi-pass membrane protein</topology>
    </subcellularLocation>
</comment>
<dbReference type="SMART" id="SM00014">
    <property type="entry name" value="acidPPc"/>
    <property type="match status" value="1"/>
</dbReference>
<dbReference type="AlphaFoldDB" id="A0AAV7JK16"/>
<evidence type="ECO:0000259" key="10">
    <source>
        <dbReference type="SMART" id="SM00014"/>
    </source>
</evidence>
<accession>A0AAV7JK16</accession>
<feature type="domain" description="Phosphatidic acid phosphatase type 2/haloperoxidase" evidence="10">
    <location>
        <begin position="135"/>
        <end position="249"/>
    </location>
</feature>
<dbReference type="InterPro" id="IPR036938">
    <property type="entry name" value="PAP2/HPO_sf"/>
</dbReference>
<keyword evidence="2 9" id="KW-0812">Transmembrane</keyword>
<feature type="transmembrane region" description="Helical" evidence="9">
    <location>
        <begin position="264"/>
        <end position="281"/>
    </location>
</feature>
<keyword evidence="5 9" id="KW-1133">Transmembrane helix</keyword>
<dbReference type="PANTHER" id="PTHR14969:SF28">
    <property type="entry name" value="DIHYDROSPHINGOSINE 1-PHOSPHATE PHOSPHATASE LCB3-RELATED"/>
    <property type="match status" value="1"/>
</dbReference>
<evidence type="ECO:0000256" key="8">
    <source>
        <dbReference type="SAM" id="MobiDB-lite"/>
    </source>
</evidence>
<evidence type="ECO:0000256" key="6">
    <source>
        <dbReference type="ARBA" id="ARBA00023136"/>
    </source>
</evidence>
<reference evidence="11 12" key="1">
    <citation type="journal article" date="2023" name="BMC Biol.">
        <title>The compact genome of the sponge Oopsacas minuta (Hexactinellida) is lacking key metazoan core genes.</title>
        <authorList>
            <person name="Santini S."/>
            <person name="Schenkelaars Q."/>
            <person name="Jourda C."/>
            <person name="Duchesne M."/>
            <person name="Belahbib H."/>
            <person name="Rocher C."/>
            <person name="Selva M."/>
            <person name="Riesgo A."/>
            <person name="Vervoort M."/>
            <person name="Leys S.P."/>
            <person name="Kodjabachian L."/>
            <person name="Le Bivic A."/>
            <person name="Borchiellini C."/>
            <person name="Claverie J.M."/>
            <person name="Renard E."/>
        </authorList>
    </citation>
    <scope>NUCLEOTIDE SEQUENCE [LARGE SCALE GENOMIC DNA]</scope>
    <source>
        <strain evidence="11">SPO-2</strain>
    </source>
</reference>
<evidence type="ECO:0000256" key="1">
    <source>
        <dbReference type="ARBA" id="ARBA00004477"/>
    </source>
</evidence>
<organism evidence="11 12">
    <name type="scientific">Oopsacas minuta</name>
    <dbReference type="NCBI Taxonomy" id="111878"/>
    <lineage>
        <taxon>Eukaryota</taxon>
        <taxon>Metazoa</taxon>
        <taxon>Porifera</taxon>
        <taxon>Hexactinellida</taxon>
        <taxon>Hexasterophora</taxon>
        <taxon>Lyssacinosida</taxon>
        <taxon>Leucopsacidae</taxon>
        <taxon>Oopsacas</taxon>
    </lineage>
</organism>
<comment type="similarity">
    <text evidence="7">Belongs to the type 2 lipid phosphate phosphatase family.</text>
</comment>
<comment type="caution">
    <text evidence="11">The sequence shown here is derived from an EMBL/GenBank/DDBJ whole genome shotgun (WGS) entry which is preliminary data.</text>
</comment>
<evidence type="ECO:0000256" key="9">
    <source>
        <dbReference type="SAM" id="Phobius"/>
    </source>
</evidence>
<evidence type="ECO:0000313" key="12">
    <source>
        <dbReference type="Proteomes" id="UP001165289"/>
    </source>
</evidence>
<evidence type="ECO:0000256" key="3">
    <source>
        <dbReference type="ARBA" id="ARBA00022801"/>
    </source>
</evidence>
<evidence type="ECO:0000256" key="2">
    <source>
        <dbReference type="ARBA" id="ARBA00022692"/>
    </source>
</evidence>
<protein>
    <submittedName>
        <fullName evidence="11">Sphingosine-1-phosphate phosphatase 2-like</fullName>
    </submittedName>
</protein>
<feature type="region of interest" description="Disordered" evidence="8">
    <location>
        <begin position="51"/>
        <end position="71"/>
    </location>
</feature>
<dbReference type="Proteomes" id="UP001165289">
    <property type="component" value="Unassembled WGS sequence"/>
</dbReference>
<dbReference type="EMBL" id="JAKMXF010000322">
    <property type="protein sequence ID" value="KAI6649137.1"/>
    <property type="molecule type" value="Genomic_DNA"/>
</dbReference>
<dbReference type="GO" id="GO:0006670">
    <property type="term" value="P:sphingosine metabolic process"/>
    <property type="evidence" value="ECO:0007669"/>
    <property type="project" value="TreeGrafter"/>
</dbReference>
<gene>
    <name evidence="11" type="ORF">LOD99_6856</name>
</gene>
<sequence length="421" mass="47691">MYSKVMLDTFVTSLKDPNWVARVQSWLGVSYAESETNTNTLLSNQIAEFIGDTQDTDSPPPPEPYHRSPSEERLHELGQIDISRRKEQLSQTRRPVRTNPILHVYFSLATELGYEPFYITFIPFIFWSYDPYIGYRITANWVVSMYVGQALKNYWRIPRPACPPAIPLELETATEYGAPSTHAIVGTGLPFYTLYLVYNNYEISFLPSLSLAVLWCVSICLSRVYLGVHSLWDIVTGILISVSILLLVEPVLNICDPVLFERPGFVFVLPLLQILLIKIYPKVEWWSMDLGDTTAILGSGSSMIMGCFLNTSYYTFFLGHLVTKGCLGFAVGTITIEKIGLSVLRSVIGILILIPVRFSSKFLFYRIIPPLFGNHLPLDQVTKIPHYELPYKYLTYNLIGLCITLFVPKAFILLGIPNISL</sequence>
<feature type="transmembrane region" description="Helical" evidence="9">
    <location>
        <begin position="393"/>
        <end position="416"/>
    </location>
</feature>
<dbReference type="GO" id="GO:0042392">
    <property type="term" value="F:sphingosine-1-phosphate phosphatase activity"/>
    <property type="evidence" value="ECO:0007669"/>
    <property type="project" value="TreeGrafter"/>
</dbReference>
<keyword evidence="12" id="KW-1185">Reference proteome</keyword>
<proteinExistence type="inferred from homology"/>
<dbReference type="InterPro" id="IPR000326">
    <property type="entry name" value="PAP2/HPO"/>
</dbReference>
<evidence type="ECO:0000256" key="4">
    <source>
        <dbReference type="ARBA" id="ARBA00022824"/>
    </source>
</evidence>
<feature type="transmembrane region" description="Helical" evidence="9">
    <location>
        <begin position="205"/>
        <end position="225"/>
    </location>
</feature>
<keyword evidence="6 9" id="KW-0472">Membrane</keyword>
<name>A0AAV7JK16_9METZ</name>
<dbReference type="Gene3D" id="1.20.144.10">
    <property type="entry name" value="Phosphatidic acid phosphatase type 2/haloperoxidase"/>
    <property type="match status" value="1"/>
</dbReference>
<dbReference type="PANTHER" id="PTHR14969">
    <property type="entry name" value="SPHINGOSINE-1-PHOSPHATE PHOSPHOHYDROLASE"/>
    <property type="match status" value="1"/>
</dbReference>
<evidence type="ECO:0000313" key="11">
    <source>
        <dbReference type="EMBL" id="KAI6649137.1"/>
    </source>
</evidence>
<dbReference type="Pfam" id="PF01569">
    <property type="entry name" value="PAP2"/>
    <property type="match status" value="1"/>
</dbReference>
<keyword evidence="3" id="KW-0378">Hydrolase</keyword>
<dbReference type="SUPFAM" id="SSF48317">
    <property type="entry name" value="Acid phosphatase/Vanadium-dependent haloperoxidase"/>
    <property type="match status" value="1"/>
</dbReference>
<feature type="transmembrane region" description="Helical" evidence="9">
    <location>
        <begin position="348"/>
        <end position="368"/>
    </location>
</feature>
<dbReference type="GO" id="GO:0005789">
    <property type="term" value="C:endoplasmic reticulum membrane"/>
    <property type="evidence" value="ECO:0007669"/>
    <property type="project" value="UniProtKB-SubCell"/>
</dbReference>
<keyword evidence="4" id="KW-0256">Endoplasmic reticulum</keyword>
<dbReference type="CDD" id="cd03388">
    <property type="entry name" value="PAP2_SPPase1"/>
    <property type="match status" value="1"/>
</dbReference>
<evidence type="ECO:0000256" key="5">
    <source>
        <dbReference type="ARBA" id="ARBA00022989"/>
    </source>
</evidence>